<dbReference type="EMBL" id="VYKI01000017">
    <property type="protein sequence ID" value="KAA8996315.1"/>
    <property type="molecule type" value="Genomic_DNA"/>
</dbReference>
<accession>A0ABQ6SYX9</accession>
<protein>
    <submittedName>
        <fullName evidence="1">DUF4265 domain-containing protein</fullName>
    </submittedName>
</protein>
<gene>
    <name evidence="1" type="ORF">FJU31_13635</name>
</gene>
<dbReference type="InterPro" id="IPR025361">
    <property type="entry name" value="DUF4265"/>
</dbReference>
<comment type="caution">
    <text evidence="1">The sequence shown here is derived from an EMBL/GenBank/DDBJ whole genome shotgun (WGS) entry which is preliminary data.</text>
</comment>
<reference evidence="1 2" key="1">
    <citation type="journal article" date="2020" name="Antonie Van Leeuwenhoek">
        <title>Stenotrophomonas cyclobalanopsidis sp. nov., isolated from the leaf spot disease of Cyclobalanopsis patelliformis.</title>
        <authorList>
            <person name="Bian D.R."/>
            <person name="Xue H."/>
            <person name="Piao C.G."/>
            <person name="Li Y."/>
        </authorList>
    </citation>
    <scope>NUCLEOTIDE SEQUENCE [LARGE SCALE GENOMIC DNA]</scope>
    <source>
        <strain evidence="1 2">TPQG1-4</strain>
    </source>
</reference>
<name>A0ABQ6SYX9_9GAMM</name>
<evidence type="ECO:0000313" key="2">
    <source>
        <dbReference type="Proteomes" id="UP000326367"/>
    </source>
</evidence>
<evidence type="ECO:0000313" key="1">
    <source>
        <dbReference type="EMBL" id="KAA8996315.1"/>
    </source>
</evidence>
<organism evidence="1 2">
    <name type="scientific">Stenotrophomonas cyclobalanopsidis</name>
    <dbReference type="NCBI Taxonomy" id="2771362"/>
    <lineage>
        <taxon>Bacteria</taxon>
        <taxon>Pseudomonadati</taxon>
        <taxon>Pseudomonadota</taxon>
        <taxon>Gammaproteobacteria</taxon>
        <taxon>Lysobacterales</taxon>
        <taxon>Lysobacteraceae</taxon>
        <taxon>Stenotrophomonas</taxon>
    </lineage>
</organism>
<sequence>MNGEDIKVRFELDDGGVEVMHARALSNDVFVLDNIPFYAYGVSCGDVVTVRCIDDGLVFVAVAERGGHSTYRVKMAASAMHDTFLARWAELERLGCSYEGSNVNNRLLYALDVPPGAPLNKIYKILEQGEADGVWDFEEGDYCPSGK</sequence>
<keyword evidence="2" id="KW-1185">Reference proteome</keyword>
<dbReference type="RefSeq" id="WP_150455233.1">
    <property type="nucleotide sequence ID" value="NZ_VYKI01000017.1"/>
</dbReference>
<proteinExistence type="predicted"/>
<dbReference type="Pfam" id="PF14085">
    <property type="entry name" value="DUF4265"/>
    <property type="match status" value="1"/>
</dbReference>
<dbReference type="Proteomes" id="UP000326367">
    <property type="component" value="Unassembled WGS sequence"/>
</dbReference>